<feature type="disulfide bond" evidence="5">
    <location>
        <begin position="66"/>
        <end position="70"/>
    </location>
</feature>
<dbReference type="Gene3D" id="3.20.20.80">
    <property type="entry name" value="Glycosidases"/>
    <property type="match status" value="1"/>
</dbReference>
<dbReference type="SMART" id="SM00270">
    <property type="entry name" value="ChtBD1"/>
    <property type="match status" value="1"/>
</dbReference>
<name>A0ABD3I799_9MARC</name>
<dbReference type="InterPro" id="IPR036861">
    <property type="entry name" value="Endochitinase-like_sf"/>
</dbReference>
<dbReference type="GO" id="GO:0008061">
    <property type="term" value="F:chitin binding"/>
    <property type="evidence" value="ECO:0007669"/>
    <property type="project" value="UniProtKB-UniRule"/>
</dbReference>
<proteinExistence type="inferred from homology"/>
<evidence type="ECO:0000256" key="6">
    <source>
        <dbReference type="RuleBase" id="RU004335"/>
    </source>
</evidence>
<dbReference type="Pfam" id="PF00332">
    <property type="entry name" value="Glyco_hydro_17"/>
    <property type="match status" value="1"/>
</dbReference>
<evidence type="ECO:0000256" key="5">
    <source>
        <dbReference type="PROSITE-ProRule" id="PRU00261"/>
    </source>
</evidence>
<reference evidence="9 10" key="1">
    <citation type="submission" date="2024-09" db="EMBL/GenBank/DDBJ databases">
        <title>Chromosome-scale assembly of Riccia sorocarpa.</title>
        <authorList>
            <person name="Paukszto L."/>
        </authorList>
    </citation>
    <scope>NUCLEOTIDE SEQUENCE [LARGE SCALE GENOMIC DNA]</scope>
    <source>
        <strain evidence="9">LP-2024</strain>
        <tissue evidence="9">Aerial parts of the thallus</tissue>
    </source>
</reference>
<sequence length="413" mass="44971">MTTIPGGKTWMLWITLACSLSLTCGIGLATHERCGLQVGGALCADNQCCSEWGRCGFTEEYCGGGCQSQCAPGSAAIGIDFGQDSSQLKSPHDIVEFLLQNNIRKILLYHSYRKTLQAFKGKGIELIMGIENDKLQKAGMAWNQAGADRWVRENIDPYIGNIKITMVAVGNQVTLTGDARLMGQTLPAMRNVRKALDAKGYTQIKVSTPLAMDILGNSWPPSAGSFRDAGFMHQILEFLRSTRSTLLINYFTYFTYIGNPAHVNLDSALLKASAPPVKDSQNGKIYNNLLYQQLDAVIAAMNQLGYPDLPLIISSTGWPSKGHNDASPENAQTYNQNLINIVAKGQGTPLRPGSKIEAYIFALFNENLKGGNDAERNFGLFQPDLSPVYNVSFSGNGVRAAEDDLRESGIQVI</sequence>
<keyword evidence="2 5" id="KW-0147">Chitin-binding</keyword>
<keyword evidence="4" id="KW-0326">Glycosidase</keyword>
<evidence type="ECO:0000256" key="7">
    <source>
        <dbReference type="SAM" id="SignalP"/>
    </source>
</evidence>
<dbReference type="EMBL" id="JBJQOH010000002">
    <property type="protein sequence ID" value="KAL3698904.1"/>
    <property type="molecule type" value="Genomic_DNA"/>
</dbReference>
<dbReference type="Pfam" id="PF00187">
    <property type="entry name" value="Chitin_bind_1"/>
    <property type="match status" value="1"/>
</dbReference>
<dbReference type="InterPro" id="IPR001002">
    <property type="entry name" value="Chitin-bd_1"/>
</dbReference>
<evidence type="ECO:0000256" key="1">
    <source>
        <dbReference type="ARBA" id="ARBA00008773"/>
    </source>
</evidence>
<comment type="similarity">
    <text evidence="1 6">Belongs to the glycosyl hydrolase 17 family.</text>
</comment>
<keyword evidence="10" id="KW-1185">Reference proteome</keyword>
<feature type="domain" description="Chitin-binding type-1" evidence="8">
    <location>
        <begin position="31"/>
        <end position="72"/>
    </location>
</feature>
<dbReference type="SUPFAM" id="SSF51445">
    <property type="entry name" value="(Trans)glycosidases"/>
    <property type="match status" value="1"/>
</dbReference>
<evidence type="ECO:0000256" key="2">
    <source>
        <dbReference type="ARBA" id="ARBA00022669"/>
    </source>
</evidence>
<organism evidence="9 10">
    <name type="scientific">Riccia sorocarpa</name>
    <dbReference type="NCBI Taxonomy" id="122646"/>
    <lineage>
        <taxon>Eukaryota</taxon>
        <taxon>Viridiplantae</taxon>
        <taxon>Streptophyta</taxon>
        <taxon>Embryophyta</taxon>
        <taxon>Marchantiophyta</taxon>
        <taxon>Marchantiopsida</taxon>
        <taxon>Marchantiidae</taxon>
        <taxon>Marchantiales</taxon>
        <taxon>Ricciaceae</taxon>
        <taxon>Riccia</taxon>
    </lineage>
</organism>
<keyword evidence="3" id="KW-0378">Hydrolase</keyword>
<dbReference type="InterPro" id="IPR000490">
    <property type="entry name" value="Glyco_hydro_17"/>
</dbReference>
<gene>
    <name evidence="9" type="ORF">R1sor_012980</name>
</gene>
<dbReference type="PANTHER" id="PTHR32227">
    <property type="entry name" value="GLUCAN ENDO-1,3-BETA-GLUCOSIDASE BG1-RELATED-RELATED"/>
    <property type="match status" value="1"/>
</dbReference>
<comment type="caution">
    <text evidence="9">The sequence shown here is derived from an EMBL/GenBank/DDBJ whole genome shotgun (WGS) entry which is preliminary data.</text>
</comment>
<accession>A0ABD3I799</accession>
<evidence type="ECO:0000256" key="4">
    <source>
        <dbReference type="ARBA" id="ARBA00023295"/>
    </source>
</evidence>
<dbReference type="InterPro" id="IPR017853">
    <property type="entry name" value="GH"/>
</dbReference>
<dbReference type="CDD" id="cd00035">
    <property type="entry name" value="ChtBD1"/>
    <property type="match status" value="1"/>
</dbReference>
<dbReference type="GO" id="GO:0016798">
    <property type="term" value="F:hydrolase activity, acting on glycosyl bonds"/>
    <property type="evidence" value="ECO:0007669"/>
    <property type="project" value="UniProtKB-KW"/>
</dbReference>
<dbReference type="Proteomes" id="UP001633002">
    <property type="component" value="Unassembled WGS sequence"/>
</dbReference>
<feature type="disulfide bond" evidence="5">
    <location>
        <begin position="34"/>
        <end position="49"/>
    </location>
</feature>
<feature type="signal peptide" evidence="7">
    <location>
        <begin position="1"/>
        <end position="25"/>
    </location>
</feature>
<dbReference type="SUPFAM" id="SSF57016">
    <property type="entry name" value="Plant lectins/antimicrobial peptides"/>
    <property type="match status" value="1"/>
</dbReference>
<dbReference type="InterPro" id="IPR018371">
    <property type="entry name" value="Chitin-binding_1_CS"/>
</dbReference>
<feature type="chain" id="PRO_5044830675" description="Chitin-binding type-1 domain-containing protein" evidence="7">
    <location>
        <begin position="26"/>
        <end position="413"/>
    </location>
</feature>
<evidence type="ECO:0000313" key="10">
    <source>
        <dbReference type="Proteomes" id="UP001633002"/>
    </source>
</evidence>
<dbReference type="AlphaFoldDB" id="A0ABD3I799"/>
<dbReference type="FunFam" id="3.20.20.80:FF:000010">
    <property type="entry name" value="glucan endo-1,3-beta-glucosidase, basic"/>
    <property type="match status" value="1"/>
</dbReference>
<feature type="disulfide bond" evidence="5">
    <location>
        <begin position="48"/>
        <end position="62"/>
    </location>
</feature>
<feature type="disulfide bond" evidence="5">
    <location>
        <begin position="43"/>
        <end position="55"/>
    </location>
</feature>
<keyword evidence="5" id="KW-1015">Disulfide bond</keyword>
<evidence type="ECO:0000313" key="9">
    <source>
        <dbReference type="EMBL" id="KAL3698904.1"/>
    </source>
</evidence>
<evidence type="ECO:0000259" key="8">
    <source>
        <dbReference type="PROSITE" id="PS50941"/>
    </source>
</evidence>
<keyword evidence="7" id="KW-0732">Signal</keyword>
<dbReference type="Gene3D" id="3.30.60.10">
    <property type="entry name" value="Endochitinase-like"/>
    <property type="match status" value="1"/>
</dbReference>
<protein>
    <recommendedName>
        <fullName evidence="8">Chitin-binding type-1 domain-containing protein</fullName>
    </recommendedName>
</protein>
<evidence type="ECO:0000256" key="3">
    <source>
        <dbReference type="ARBA" id="ARBA00022801"/>
    </source>
</evidence>
<dbReference type="InterPro" id="IPR044965">
    <property type="entry name" value="Glyco_hydro_17_plant"/>
</dbReference>
<dbReference type="PROSITE" id="PS00026">
    <property type="entry name" value="CHIT_BIND_I_1"/>
    <property type="match status" value="1"/>
</dbReference>
<dbReference type="PROSITE" id="PS50941">
    <property type="entry name" value="CHIT_BIND_I_2"/>
    <property type="match status" value="1"/>
</dbReference>